<proteinExistence type="predicted"/>
<evidence type="ECO:0000256" key="1">
    <source>
        <dbReference type="SAM" id="MobiDB-lite"/>
    </source>
</evidence>
<dbReference type="Proteomes" id="UP001147747">
    <property type="component" value="Unassembled WGS sequence"/>
</dbReference>
<dbReference type="OrthoDB" id="5098281at2759"/>
<feature type="compositionally biased region" description="Polar residues" evidence="1">
    <location>
        <begin position="213"/>
        <end position="226"/>
    </location>
</feature>
<dbReference type="AlphaFoldDB" id="A0A9W9WCY5"/>
<keyword evidence="3" id="KW-1185">Reference proteome</keyword>
<name>A0A9W9WCY5_9EURO</name>
<protein>
    <submittedName>
        <fullName evidence="2">Uncharacterized protein</fullName>
    </submittedName>
</protein>
<accession>A0A9W9WCY5</accession>
<reference evidence="2" key="2">
    <citation type="journal article" date="2023" name="IMA Fungus">
        <title>Comparative genomic study of the Penicillium genus elucidates a diverse pangenome and 15 lateral gene transfer events.</title>
        <authorList>
            <person name="Petersen C."/>
            <person name="Sorensen T."/>
            <person name="Nielsen M.R."/>
            <person name="Sondergaard T.E."/>
            <person name="Sorensen J.L."/>
            <person name="Fitzpatrick D.A."/>
            <person name="Frisvad J.C."/>
            <person name="Nielsen K.L."/>
        </authorList>
    </citation>
    <scope>NUCLEOTIDE SEQUENCE</scope>
    <source>
        <strain evidence="2">IBT 29677</strain>
    </source>
</reference>
<reference evidence="2" key="1">
    <citation type="submission" date="2022-12" db="EMBL/GenBank/DDBJ databases">
        <authorList>
            <person name="Petersen C."/>
        </authorList>
    </citation>
    <scope>NUCLEOTIDE SEQUENCE</scope>
    <source>
        <strain evidence="2">IBT 29677</strain>
    </source>
</reference>
<feature type="region of interest" description="Disordered" evidence="1">
    <location>
        <begin position="185"/>
        <end position="291"/>
    </location>
</feature>
<dbReference type="EMBL" id="JAPZBU010000001">
    <property type="protein sequence ID" value="KAJ5414928.1"/>
    <property type="molecule type" value="Genomic_DNA"/>
</dbReference>
<comment type="caution">
    <text evidence="2">The sequence shown here is derived from an EMBL/GenBank/DDBJ whole genome shotgun (WGS) entry which is preliminary data.</text>
</comment>
<evidence type="ECO:0000313" key="2">
    <source>
        <dbReference type="EMBL" id="KAJ5414928.1"/>
    </source>
</evidence>
<gene>
    <name evidence="2" type="ORF">N7509_000026</name>
</gene>
<organism evidence="2 3">
    <name type="scientific">Penicillium cosmopolitanum</name>
    <dbReference type="NCBI Taxonomy" id="1131564"/>
    <lineage>
        <taxon>Eukaryota</taxon>
        <taxon>Fungi</taxon>
        <taxon>Dikarya</taxon>
        <taxon>Ascomycota</taxon>
        <taxon>Pezizomycotina</taxon>
        <taxon>Eurotiomycetes</taxon>
        <taxon>Eurotiomycetidae</taxon>
        <taxon>Eurotiales</taxon>
        <taxon>Aspergillaceae</taxon>
        <taxon>Penicillium</taxon>
    </lineage>
</organism>
<evidence type="ECO:0000313" key="3">
    <source>
        <dbReference type="Proteomes" id="UP001147747"/>
    </source>
</evidence>
<dbReference type="GeneID" id="81363653"/>
<dbReference type="RefSeq" id="XP_056494774.1">
    <property type="nucleotide sequence ID" value="XM_056624673.1"/>
</dbReference>
<sequence>MQLRVALNIPFKDIESDDVESSEIPTLIRFFNEGNRSEICQPNAFVYSSGAFLTTSSEDDDFHIILHAHNLDRHPGNQEDPDSYFMHCPGAAQPIVTFLGIVLERRGQLNDGQNLLHYRLQTTVYNPSTRTPHTFPITAFFKNGQRWANFPPLNLDTHVFLTGRIFGLTKEDRQLAVVTDDIHFLPTSTSSLPPTPSSTIGKRKRVDRWSQRAGPTTPSKSTSQFYDPQLAENVRATSTADEDEDEESTQVTWADNLDGTESARQTSTPTPERRSQRPRKTSYTDILALSK</sequence>